<evidence type="ECO:0000259" key="3">
    <source>
        <dbReference type="PROSITE" id="PS51651"/>
    </source>
</evidence>
<dbReference type="VEuPathDB" id="VectorBase:LDEU001554"/>
<dbReference type="InterPro" id="IPR046770">
    <property type="entry name" value="DOCKER_Lobe_B"/>
</dbReference>
<dbReference type="InterPro" id="IPR043161">
    <property type="entry name" value="DOCK_C_lobe_A"/>
</dbReference>
<reference evidence="4 5" key="1">
    <citation type="journal article" date="2018" name="Gigascience">
        <title>Genomes of trombidid mites reveal novel predicted allergens and laterally-transferred genes associated with secondary metabolism.</title>
        <authorList>
            <person name="Dong X."/>
            <person name="Chaisiri K."/>
            <person name="Xia D."/>
            <person name="Armstrong S.D."/>
            <person name="Fang Y."/>
            <person name="Donnelly M.J."/>
            <person name="Kadowaki T."/>
            <person name="McGarry J.W."/>
            <person name="Darby A.C."/>
            <person name="Makepeace B.L."/>
        </authorList>
    </citation>
    <scope>NUCLEOTIDE SEQUENCE [LARGE SCALE GENOMIC DNA]</scope>
    <source>
        <strain evidence="4">UoL-UT</strain>
    </source>
</reference>
<dbReference type="GO" id="GO:0005085">
    <property type="term" value="F:guanyl-nucleotide exchange factor activity"/>
    <property type="evidence" value="ECO:0007669"/>
    <property type="project" value="UniProtKB-KW"/>
</dbReference>
<protein>
    <submittedName>
        <fullName evidence="4">Dedicator of cytokinesis protein 9-like protein</fullName>
    </submittedName>
</protein>
<dbReference type="InterPro" id="IPR027357">
    <property type="entry name" value="DOCKER_dom"/>
</dbReference>
<evidence type="ECO:0000256" key="2">
    <source>
        <dbReference type="PROSITE-ProRule" id="PRU00984"/>
    </source>
</evidence>
<comment type="caution">
    <text evidence="4">The sequence shown here is derived from an EMBL/GenBank/DDBJ whole genome shotgun (WGS) entry which is preliminary data.</text>
</comment>
<dbReference type="InterPro" id="IPR046773">
    <property type="entry name" value="DOCKER_Lobe_C"/>
</dbReference>
<evidence type="ECO:0000313" key="4">
    <source>
        <dbReference type="EMBL" id="RWS30486.1"/>
    </source>
</evidence>
<dbReference type="Proteomes" id="UP000288716">
    <property type="component" value="Unassembled WGS sequence"/>
</dbReference>
<dbReference type="PANTHER" id="PTHR23317:SF26">
    <property type="entry name" value="ZIZIMIN, ISOFORM K"/>
    <property type="match status" value="1"/>
</dbReference>
<dbReference type="EMBL" id="NCKV01000485">
    <property type="protein sequence ID" value="RWS30486.1"/>
    <property type="molecule type" value="Genomic_DNA"/>
</dbReference>
<proteinExistence type="inferred from homology"/>
<dbReference type="InterPro" id="IPR043162">
    <property type="entry name" value="DOCK_C_lobe_C"/>
</dbReference>
<dbReference type="PROSITE" id="PS51651">
    <property type="entry name" value="DOCKER"/>
    <property type="match status" value="1"/>
</dbReference>
<dbReference type="Gene3D" id="1.25.40.410">
    <property type="match status" value="1"/>
</dbReference>
<dbReference type="InterPro" id="IPR046769">
    <property type="entry name" value="DOCKER_Lobe_A"/>
</dbReference>
<keyword evidence="5" id="KW-1185">Reference proteome</keyword>
<name>A0A443SSJ7_9ACAR</name>
<dbReference type="AlphaFoldDB" id="A0A443SSJ7"/>
<organism evidence="4 5">
    <name type="scientific">Leptotrombidium deliense</name>
    <dbReference type="NCBI Taxonomy" id="299467"/>
    <lineage>
        <taxon>Eukaryota</taxon>
        <taxon>Metazoa</taxon>
        <taxon>Ecdysozoa</taxon>
        <taxon>Arthropoda</taxon>
        <taxon>Chelicerata</taxon>
        <taxon>Arachnida</taxon>
        <taxon>Acari</taxon>
        <taxon>Acariformes</taxon>
        <taxon>Trombidiformes</taxon>
        <taxon>Prostigmata</taxon>
        <taxon>Anystina</taxon>
        <taxon>Parasitengona</taxon>
        <taxon>Trombiculoidea</taxon>
        <taxon>Trombiculidae</taxon>
        <taxon>Leptotrombidium</taxon>
    </lineage>
</organism>
<evidence type="ECO:0000313" key="5">
    <source>
        <dbReference type="Proteomes" id="UP000288716"/>
    </source>
</evidence>
<accession>A0A443SSJ7</accession>
<dbReference type="STRING" id="299467.A0A443SSJ7"/>
<dbReference type="Pfam" id="PF06920">
    <property type="entry name" value="DHR-2_Lobe_A"/>
    <property type="match status" value="1"/>
</dbReference>
<dbReference type="InterPro" id="IPR026791">
    <property type="entry name" value="DOCK"/>
</dbReference>
<keyword evidence="1" id="KW-0344">Guanine-nucleotide releasing factor</keyword>
<sequence>MFVDLQHQLAKNYAETSPALRRTWLESMANHHMKNGNLSEAAHCFAHMAALEAEFLRSKRADIPGSKAFQRISPNIPRDEELSNSRKLDDIYGSEEEFCEENLLKSLEQAVELFTKGERYEVVPEVYKLMIPLHEKSKNYETLSRIHKNIAESYDKVIMAKKSGKRLLGHYYRVAFFGKEFFEENSGREFIYKEPKVTSLSEISQRLKDLFGQKFGASNVRLIMSEKEIDEKKDIDPKYAYIQITHVTPYNDHNDFEKVNNINKFMFETPFTLSDPSKAHSSTCEDQCKRRTILTTSYTFPYVVKRIPVVAKTVEMLSPIEVAINEMEQRCEQLEEVTLSGFKDFKKLQLTLQGSISVQVNAGPLAYARAFLNKSNNKYPVNSVNKLKQLYKDFINVCEIALQLNEKLIAADQHQYHRALKTNYDELVQELSHCLYTSNEVNIESKVNGYENSSEIHLKNNNNQSSVKHATQKSASIDIFDYISGSSNA</sequence>
<dbReference type="Gene3D" id="1.20.58.740">
    <property type="match status" value="1"/>
</dbReference>
<evidence type="ECO:0000256" key="1">
    <source>
        <dbReference type="ARBA" id="ARBA00022658"/>
    </source>
</evidence>
<feature type="domain" description="DOCKER" evidence="3">
    <location>
        <begin position="12"/>
        <end position="440"/>
    </location>
</feature>
<dbReference type="GO" id="GO:0007264">
    <property type="term" value="P:small GTPase-mediated signal transduction"/>
    <property type="evidence" value="ECO:0007669"/>
    <property type="project" value="InterPro"/>
</dbReference>
<dbReference type="OrthoDB" id="47328at2759"/>
<dbReference type="Pfam" id="PF20422">
    <property type="entry name" value="DHR-2_Lobe_B"/>
    <property type="match status" value="1"/>
</dbReference>
<dbReference type="Pfam" id="PF20421">
    <property type="entry name" value="DHR-2_Lobe_C"/>
    <property type="match status" value="1"/>
</dbReference>
<dbReference type="PANTHER" id="PTHR23317">
    <property type="entry name" value="DEDICATOR OF CYTOKINESIS DOCK"/>
    <property type="match status" value="1"/>
</dbReference>
<comment type="similarity">
    <text evidence="2">Belongs to the DOCK family.</text>
</comment>
<gene>
    <name evidence="4" type="ORF">B4U80_07462</name>
</gene>